<name>A0A1D8TTF8_9CYAN</name>
<evidence type="ECO:0000313" key="2">
    <source>
        <dbReference type="EMBL" id="AOX00897.1"/>
    </source>
</evidence>
<reference evidence="3" key="1">
    <citation type="submission" date="2016-10" db="EMBL/GenBank/DDBJ databases">
        <title>Comparative genomics uncovers the prolific and rare metabolic potential of the cyanobacterial genus Moorea.</title>
        <authorList>
            <person name="Leao T."/>
            <person name="Castelao G."/>
            <person name="Korobeynikov A."/>
            <person name="Monroe E.A."/>
            <person name="Podell S."/>
            <person name="Glukhov E."/>
            <person name="Allen E."/>
            <person name="Gerwick W.H."/>
            <person name="Gerwick L."/>
        </authorList>
    </citation>
    <scope>NUCLEOTIDE SEQUENCE [LARGE SCALE GENOMIC DNA]</scope>
    <source>
        <strain evidence="3">PAL-8-15-08-1</strain>
    </source>
</reference>
<evidence type="ECO:0000256" key="1">
    <source>
        <dbReference type="SAM" id="MobiDB-lite"/>
    </source>
</evidence>
<gene>
    <name evidence="2" type="ORF">BJP34_16890</name>
</gene>
<dbReference type="Proteomes" id="UP000177870">
    <property type="component" value="Chromosome"/>
</dbReference>
<dbReference type="AlphaFoldDB" id="A0A1D8TTF8"/>
<proteinExistence type="predicted"/>
<evidence type="ECO:0000313" key="3">
    <source>
        <dbReference type="Proteomes" id="UP000177870"/>
    </source>
</evidence>
<organism evidence="2 3">
    <name type="scientific">Moorena producens PAL-8-15-08-1</name>
    <dbReference type="NCBI Taxonomy" id="1458985"/>
    <lineage>
        <taxon>Bacteria</taxon>
        <taxon>Bacillati</taxon>
        <taxon>Cyanobacteriota</taxon>
        <taxon>Cyanophyceae</taxon>
        <taxon>Coleofasciculales</taxon>
        <taxon>Coleofasciculaceae</taxon>
        <taxon>Moorena</taxon>
    </lineage>
</organism>
<dbReference type="EMBL" id="CP017599">
    <property type="protein sequence ID" value="AOX00897.1"/>
    <property type="molecule type" value="Genomic_DNA"/>
</dbReference>
<dbReference type="KEGG" id="mpro:BJP34_16890"/>
<feature type="region of interest" description="Disordered" evidence="1">
    <location>
        <begin position="1"/>
        <end position="63"/>
    </location>
</feature>
<accession>A0A1D8TTF8</accession>
<protein>
    <submittedName>
        <fullName evidence="2">Uncharacterized protein</fullName>
    </submittedName>
</protein>
<feature type="compositionally biased region" description="Polar residues" evidence="1">
    <location>
        <begin position="7"/>
        <end position="17"/>
    </location>
</feature>
<dbReference type="STRING" id="1458985.BJP34_16890"/>
<sequence length="63" mass="7200">MEKMTRQYVNRRSQSPQKDTDNWILQRTAVRTLPPKPLTPQVQTESPAGDRSNFNCRGGLGEL</sequence>